<dbReference type="Proteomes" id="UP001153269">
    <property type="component" value="Unassembled WGS sequence"/>
</dbReference>
<organism evidence="2 3">
    <name type="scientific">Pleuronectes platessa</name>
    <name type="common">European plaice</name>
    <dbReference type="NCBI Taxonomy" id="8262"/>
    <lineage>
        <taxon>Eukaryota</taxon>
        <taxon>Metazoa</taxon>
        <taxon>Chordata</taxon>
        <taxon>Craniata</taxon>
        <taxon>Vertebrata</taxon>
        <taxon>Euteleostomi</taxon>
        <taxon>Actinopterygii</taxon>
        <taxon>Neopterygii</taxon>
        <taxon>Teleostei</taxon>
        <taxon>Neoteleostei</taxon>
        <taxon>Acanthomorphata</taxon>
        <taxon>Carangaria</taxon>
        <taxon>Pleuronectiformes</taxon>
        <taxon>Pleuronectoidei</taxon>
        <taxon>Pleuronectidae</taxon>
        <taxon>Pleuronectes</taxon>
    </lineage>
</organism>
<proteinExistence type="predicted"/>
<protein>
    <submittedName>
        <fullName evidence="2">Uncharacterized protein</fullName>
    </submittedName>
</protein>
<accession>A0A9N7YDU6</accession>
<feature type="region of interest" description="Disordered" evidence="1">
    <location>
        <begin position="83"/>
        <end position="106"/>
    </location>
</feature>
<feature type="region of interest" description="Disordered" evidence="1">
    <location>
        <begin position="257"/>
        <end position="276"/>
    </location>
</feature>
<dbReference type="AlphaFoldDB" id="A0A9N7YDU6"/>
<dbReference type="EMBL" id="CADEAL010001001">
    <property type="protein sequence ID" value="CAB1427845.1"/>
    <property type="molecule type" value="Genomic_DNA"/>
</dbReference>
<feature type="compositionally biased region" description="Polar residues" evidence="1">
    <location>
        <begin position="264"/>
        <end position="273"/>
    </location>
</feature>
<evidence type="ECO:0000313" key="3">
    <source>
        <dbReference type="Proteomes" id="UP001153269"/>
    </source>
</evidence>
<keyword evidence="3" id="KW-1185">Reference proteome</keyword>
<sequence length="406" mass="44453">MSHGRRRKRALVFGELTLNEAITARRKETLFVPSAHLILAFTSCGQEEPFIPTHLHRVALRLRYPSARHTSFGFSQLPHLRPGSISETEGSRVVQRRERRDVGAPRVSRTSHCSDLRLSSRALLHSPQRFLHSLLVIARCVSFSRPLSPLSISWPRSLPYASHMRPTDAAYSPDSCDGLFMCSLYINANTGVSKFPVPYQSLTLNLNPVPPTAAPGSVLGDGLLALGAAPWPEVPPPHLRRPPRCLVRLQSSGSRVEQPPVCGSLTTRKQGPSSAPLGCSTLDPALAKLGKWLVLIKTTERRAAAYGDPARSHRAAASGGKGHVVLRAAPRRPAHAQEGIVRAAFMPSRHCVDRVQLLTCCAAGLQFTLLPLCLPSFIPPSLFSIWPRGQGCTTRKEAHRSLWPRS</sequence>
<reference evidence="2" key="1">
    <citation type="submission" date="2020-03" db="EMBL/GenBank/DDBJ databases">
        <authorList>
            <person name="Weist P."/>
        </authorList>
    </citation>
    <scope>NUCLEOTIDE SEQUENCE</scope>
</reference>
<evidence type="ECO:0000313" key="2">
    <source>
        <dbReference type="EMBL" id="CAB1427845.1"/>
    </source>
</evidence>
<comment type="caution">
    <text evidence="2">The sequence shown here is derived from an EMBL/GenBank/DDBJ whole genome shotgun (WGS) entry which is preliminary data.</text>
</comment>
<gene>
    <name evidence="2" type="ORF">PLEPLA_LOCUS15790</name>
</gene>
<name>A0A9N7YDU6_PLEPL</name>
<evidence type="ECO:0000256" key="1">
    <source>
        <dbReference type="SAM" id="MobiDB-lite"/>
    </source>
</evidence>